<dbReference type="EMBL" id="JAWHVN010000024">
    <property type="protein sequence ID" value="MDV2618249.1"/>
    <property type="molecule type" value="Genomic_DNA"/>
</dbReference>
<gene>
    <name evidence="1" type="ORF">RZO27_03770</name>
</gene>
<dbReference type="RefSeq" id="WP_317070649.1">
    <property type="nucleotide sequence ID" value="NZ_JAWHVN010000024.1"/>
</dbReference>
<dbReference type="Proteomes" id="UP001186159">
    <property type="component" value="Unassembled WGS sequence"/>
</dbReference>
<name>A0ABD5GQE1_9LACT</name>
<sequence>MAYFTDKETQIIYETFETVIISDLADYLWEEISRYLENKNNMNSVDTIEEAISEVKAIEESGFTRFFSGDFNSEKVELIGKTLSAYVRSILSRDEIIQELIEGLEIFYQDGPTSFKNRIFHCLDKEFAVDAAEGGFREYFMSYNG</sequence>
<protein>
    <submittedName>
        <fullName evidence="1">Uncharacterized protein</fullName>
    </submittedName>
</protein>
<proteinExistence type="predicted"/>
<evidence type="ECO:0000313" key="1">
    <source>
        <dbReference type="EMBL" id="MDV2618249.1"/>
    </source>
</evidence>
<comment type="caution">
    <text evidence="1">The sequence shown here is derived from an EMBL/GenBank/DDBJ whole genome shotgun (WGS) entry which is preliminary data.</text>
</comment>
<dbReference type="AlphaFoldDB" id="A0ABD5GQE1"/>
<organism evidence="1 2">
    <name type="scientific">Lactococcus lactis</name>
    <dbReference type="NCBI Taxonomy" id="1358"/>
    <lineage>
        <taxon>Bacteria</taxon>
        <taxon>Bacillati</taxon>
        <taxon>Bacillota</taxon>
        <taxon>Bacilli</taxon>
        <taxon>Lactobacillales</taxon>
        <taxon>Streptococcaceae</taxon>
        <taxon>Lactococcus</taxon>
    </lineage>
</organism>
<evidence type="ECO:0000313" key="2">
    <source>
        <dbReference type="Proteomes" id="UP001186159"/>
    </source>
</evidence>
<reference evidence="1 2" key="1">
    <citation type="submission" date="2023-10" db="EMBL/GenBank/DDBJ databases">
        <title>Production of high quality cheese from raw caw milk (raw cheese).</title>
        <authorList>
            <person name="Samouris G."/>
        </authorList>
    </citation>
    <scope>NUCLEOTIDE SEQUENCE [LARGE SCALE GENOMIC DNA]</scope>
    <source>
        <strain evidence="1 2">MRS-5</strain>
    </source>
</reference>
<accession>A0ABD5GQE1</accession>